<feature type="transmembrane region" description="Helical" evidence="2">
    <location>
        <begin position="6"/>
        <end position="30"/>
    </location>
</feature>
<keyword evidence="2" id="KW-0812">Transmembrane</keyword>
<accession>A0A4Y8JUM0</accession>
<name>A0A4Y8JUM0_9MICO</name>
<feature type="domain" description="FHA" evidence="3">
    <location>
        <begin position="117"/>
        <end position="166"/>
    </location>
</feature>
<dbReference type="Proteomes" id="UP000297472">
    <property type="component" value="Unassembled WGS sequence"/>
</dbReference>
<evidence type="ECO:0000256" key="2">
    <source>
        <dbReference type="SAM" id="Phobius"/>
    </source>
</evidence>
<gene>
    <name evidence="4" type="ORF">E3T49_08945</name>
</gene>
<keyword evidence="5" id="KW-1185">Reference proteome</keyword>
<dbReference type="SUPFAM" id="SSF49879">
    <property type="entry name" value="SMAD/FHA domain"/>
    <property type="match status" value="1"/>
</dbReference>
<evidence type="ECO:0000313" key="5">
    <source>
        <dbReference type="Proteomes" id="UP000297472"/>
    </source>
</evidence>
<dbReference type="OrthoDB" id="277520at2"/>
<reference evidence="4 5" key="1">
    <citation type="submission" date="2019-03" db="EMBL/GenBank/DDBJ databases">
        <title>Genomics of glacier-inhabiting Cryobacterium strains.</title>
        <authorList>
            <person name="Liu Q."/>
            <person name="Xin Y.-H."/>
        </authorList>
    </citation>
    <scope>NUCLEOTIDE SEQUENCE [LARGE SCALE GENOMIC DNA]</scope>
    <source>
        <strain evidence="4 5">TMT1-51</strain>
    </source>
</reference>
<keyword evidence="2" id="KW-0472">Membrane</keyword>
<organism evidence="4 5">
    <name type="scientific">Cryobacterium cryoconiti</name>
    <dbReference type="NCBI Taxonomy" id="1259239"/>
    <lineage>
        <taxon>Bacteria</taxon>
        <taxon>Bacillati</taxon>
        <taxon>Actinomycetota</taxon>
        <taxon>Actinomycetes</taxon>
        <taxon>Micrococcales</taxon>
        <taxon>Microbacteriaceae</taxon>
        <taxon>Cryobacterium</taxon>
    </lineage>
</organism>
<comment type="caution">
    <text evidence="4">The sequence shown here is derived from an EMBL/GenBank/DDBJ whole genome shotgun (WGS) entry which is preliminary data.</text>
</comment>
<dbReference type="AlphaFoldDB" id="A0A4Y8JUM0"/>
<dbReference type="InterPro" id="IPR008984">
    <property type="entry name" value="SMAD_FHA_dom_sf"/>
</dbReference>
<evidence type="ECO:0000259" key="3">
    <source>
        <dbReference type="PROSITE" id="PS50006"/>
    </source>
</evidence>
<sequence length="189" mass="20346">MSVSELTLLVLRLGFLLVLWLFIFGIVYALRSDLFGHRARKMQPDAGAPVGAPAAFPSPVTLPPAAAASAPTEQFAARPSPAFTDVDDKATSQNATRLVITSGPKAGTEFPLTGDSITIGRSGDSSLVIRDDYTSTHHARLMLWHDKWMIQDLDSTNGTFLDGNRLAVPTPVPLNTTVKIGATSFELRR</sequence>
<dbReference type="Pfam" id="PF16697">
    <property type="entry name" value="Yop-YscD_cpl"/>
    <property type="match status" value="1"/>
</dbReference>
<dbReference type="InterPro" id="IPR032030">
    <property type="entry name" value="YscD_cytoplasmic_dom"/>
</dbReference>
<dbReference type="InterPro" id="IPR000253">
    <property type="entry name" value="FHA_dom"/>
</dbReference>
<keyword evidence="2" id="KW-1133">Transmembrane helix</keyword>
<proteinExistence type="predicted"/>
<dbReference type="RefSeq" id="WP_134424592.1">
    <property type="nucleotide sequence ID" value="NZ_SOHA01000028.1"/>
</dbReference>
<dbReference type="PROSITE" id="PS50006">
    <property type="entry name" value="FHA_DOMAIN"/>
    <property type="match status" value="1"/>
</dbReference>
<protein>
    <submittedName>
        <fullName evidence="4">FHA domain-containing protein</fullName>
    </submittedName>
</protein>
<dbReference type="EMBL" id="SOHA01000028">
    <property type="protein sequence ID" value="TFD29545.1"/>
    <property type="molecule type" value="Genomic_DNA"/>
</dbReference>
<dbReference type="Gene3D" id="2.60.200.20">
    <property type="match status" value="1"/>
</dbReference>
<dbReference type="SMART" id="SM00240">
    <property type="entry name" value="FHA"/>
    <property type="match status" value="1"/>
</dbReference>
<evidence type="ECO:0000313" key="4">
    <source>
        <dbReference type="EMBL" id="TFD29545.1"/>
    </source>
</evidence>
<dbReference type="InterPro" id="IPR050923">
    <property type="entry name" value="Cell_Proc_Reg/RNA_Proc"/>
</dbReference>
<dbReference type="PANTHER" id="PTHR23308">
    <property type="entry name" value="NUCLEAR INHIBITOR OF PROTEIN PHOSPHATASE-1"/>
    <property type="match status" value="1"/>
</dbReference>
<keyword evidence="1" id="KW-0597">Phosphoprotein</keyword>
<evidence type="ECO:0000256" key="1">
    <source>
        <dbReference type="ARBA" id="ARBA00022553"/>
    </source>
</evidence>